<dbReference type="PANTHER" id="PTHR46796">
    <property type="entry name" value="HTH-TYPE TRANSCRIPTIONAL ACTIVATOR RHAS-RELATED"/>
    <property type="match status" value="1"/>
</dbReference>
<sequence>MLPTDSAAGAVPRSLFTTDGLPERDRFEAWRSLFSAHSLDADPVGFSGSIETTLVGAMALRVMNAAAQGPARSRSQIRRDGQDGFVLHLSQHAYSVETDRGVAEVPAGAVTLNDLSQPYRRSRVPETGSLILALPRASVASVLPDEEALHGLILHGGAGRLLADHIRSLAATSHAIATVDAAHIAQATLHMVAACARPSLATAACATRPLDAARLRTAKRFLRGHLSTPLRIDAMAKALGLSRTQLYRLFEPEGGVARAHMRLRLAAIRSTLDDPLERRSIGAIAEAYGFGSGPLLSRAFRQAYGLSPRDYRATVHRR</sequence>
<dbReference type="Proteomes" id="UP000078316">
    <property type="component" value="Unassembled WGS sequence"/>
</dbReference>
<keyword evidence="2" id="KW-0238">DNA-binding</keyword>
<dbReference type="PANTHER" id="PTHR46796:SF6">
    <property type="entry name" value="ARAC SUBFAMILY"/>
    <property type="match status" value="1"/>
</dbReference>
<dbReference type="EMBL" id="LWHQ01000083">
    <property type="protein sequence ID" value="OAS15165.1"/>
    <property type="molecule type" value="Genomic_DNA"/>
</dbReference>
<name>A0A179S149_9HYPH</name>
<dbReference type="PROSITE" id="PS00041">
    <property type="entry name" value="HTH_ARAC_FAMILY_1"/>
    <property type="match status" value="1"/>
</dbReference>
<evidence type="ECO:0000313" key="6">
    <source>
        <dbReference type="Proteomes" id="UP000078316"/>
    </source>
</evidence>
<feature type="domain" description="HTH araC/xylS-type" evidence="4">
    <location>
        <begin position="216"/>
        <end position="314"/>
    </location>
</feature>
<gene>
    <name evidence="5" type="ORF">A5481_29855</name>
</gene>
<reference evidence="5 6" key="1">
    <citation type="submission" date="2016-04" db="EMBL/GenBank/DDBJ databases">
        <authorList>
            <person name="Evans L.H."/>
            <person name="Alamgir A."/>
            <person name="Owens N."/>
            <person name="Weber N.D."/>
            <person name="Virtaneva K."/>
            <person name="Barbian K."/>
            <person name="Babar A."/>
            <person name="Rosenke K."/>
        </authorList>
    </citation>
    <scope>NUCLEOTIDE SEQUENCE [LARGE SCALE GENOMIC DNA]</scope>
    <source>
        <strain evidence="5 6">PMB02</strain>
    </source>
</reference>
<dbReference type="InterPro" id="IPR009057">
    <property type="entry name" value="Homeodomain-like_sf"/>
</dbReference>
<dbReference type="SMART" id="SM00342">
    <property type="entry name" value="HTH_ARAC"/>
    <property type="match status" value="1"/>
</dbReference>
<dbReference type="GO" id="GO:0003700">
    <property type="term" value="F:DNA-binding transcription factor activity"/>
    <property type="evidence" value="ECO:0007669"/>
    <property type="project" value="InterPro"/>
</dbReference>
<evidence type="ECO:0000259" key="4">
    <source>
        <dbReference type="PROSITE" id="PS01124"/>
    </source>
</evidence>
<dbReference type="InterPro" id="IPR018060">
    <property type="entry name" value="HTH_AraC"/>
</dbReference>
<evidence type="ECO:0000256" key="3">
    <source>
        <dbReference type="ARBA" id="ARBA00023163"/>
    </source>
</evidence>
<dbReference type="PROSITE" id="PS01124">
    <property type="entry name" value="HTH_ARAC_FAMILY_2"/>
    <property type="match status" value="1"/>
</dbReference>
<dbReference type="Pfam" id="PF12833">
    <property type="entry name" value="HTH_18"/>
    <property type="match status" value="1"/>
</dbReference>
<dbReference type="Gene3D" id="1.10.10.60">
    <property type="entry name" value="Homeodomain-like"/>
    <property type="match status" value="1"/>
</dbReference>
<organism evidence="5 6">
    <name type="scientific">Methylobacterium platani</name>
    <dbReference type="NCBI Taxonomy" id="427683"/>
    <lineage>
        <taxon>Bacteria</taxon>
        <taxon>Pseudomonadati</taxon>
        <taxon>Pseudomonadota</taxon>
        <taxon>Alphaproteobacteria</taxon>
        <taxon>Hyphomicrobiales</taxon>
        <taxon>Methylobacteriaceae</taxon>
        <taxon>Methylobacterium</taxon>
    </lineage>
</organism>
<keyword evidence="1" id="KW-0805">Transcription regulation</keyword>
<dbReference type="InterPro" id="IPR050204">
    <property type="entry name" value="AraC_XylS_family_regulators"/>
</dbReference>
<accession>A0A179S149</accession>
<dbReference type="GO" id="GO:0043565">
    <property type="term" value="F:sequence-specific DNA binding"/>
    <property type="evidence" value="ECO:0007669"/>
    <property type="project" value="InterPro"/>
</dbReference>
<comment type="caution">
    <text evidence="5">The sequence shown here is derived from an EMBL/GenBank/DDBJ whole genome shotgun (WGS) entry which is preliminary data.</text>
</comment>
<proteinExistence type="predicted"/>
<evidence type="ECO:0000313" key="5">
    <source>
        <dbReference type="EMBL" id="OAS15165.1"/>
    </source>
</evidence>
<dbReference type="OrthoDB" id="8004517at2"/>
<dbReference type="STRING" id="427683.A5481_29855"/>
<protein>
    <submittedName>
        <fullName evidence="5">AraC family transcriptional regulator</fullName>
    </submittedName>
</protein>
<dbReference type="AlphaFoldDB" id="A0A179S149"/>
<keyword evidence="3" id="KW-0804">Transcription</keyword>
<evidence type="ECO:0000256" key="1">
    <source>
        <dbReference type="ARBA" id="ARBA00023015"/>
    </source>
</evidence>
<dbReference type="SUPFAM" id="SSF46689">
    <property type="entry name" value="Homeodomain-like"/>
    <property type="match status" value="2"/>
</dbReference>
<evidence type="ECO:0000256" key="2">
    <source>
        <dbReference type="ARBA" id="ARBA00023125"/>
    </source>
</evidence>
<dbReference type="InterPro" id="IPR018062">
    <property type="entry name" value="HTH_AraC-typ_CS"/>
</dbReference>